<organism evidence="1 2">
    <name type="scientific">Glaciimonas immobilis</name>
    <dbReference type="NCBI Taxonomy" id="728004"/>
    <lineage>
        <taxon>Bacteria</taxon>
        <taxon>Pseudomonadati</taxon>
        <taxon>Pseudomonadota</taxon>
        <taxon>Betaproteobacteria</taxon>
        <taxon>Burkholderiales</taxon>
        <taxon>Oxalobacteraceae</taxon>
        <taxon>Glaciimonas</taxon>
    </lineage>
</organism>
<evidence type="ECO:0000313" key="2">
    <source>
        <dbReference type="Proteomes" id="UP000571084"/>
    </source>
</evidence>
<dbReference type="EMBL" id="JACHHQ010000011">
    <property type="protein sequence ID" value="MBB5202201.1"/>
    <property type="molecule type" value="Genomic_DNA"/>
</dbReference>
<evidence type="ECO:0000313" key="1">
    <source>
        <dbReference type="EMBL" id="MBB5202201.1"/>
    </source>
</evidence>
<dbReference type="AlphaFoldDB" id="A0A840S0E6"/>
<sequence length="39" mass="4132">MLKILVILALIGLMPIAESAFATASNGINDFLREQQAAS</sequence>
<keyword evidence="2" id="KW-1185">Reference proteome</keyword>
<comment type="caution">
    <text evidence="1">The sequence shown here is derived from an EMBL/GenBank/DDBJ whole genome shotgun (WGS) entry which is preliminary data.</text>
</comment>
<gene>
    <name evidence="1" type="ORF">HNR39_004065</name>
</gene>
<protein>
    <submittedName>
        <fullName evidence="1">Uncharacterized protein</fullName>
    </submittedName>
</protein>
<dbReference type="Proteomes" id="UP000571084">
    <property type="component" value="Unassembled WGS sequence"/>
</dbReference>
<reference evidence="1 2" key="1">
    <citation type="submission" date="2020-08" db="EMBL/GenBank/DDBJ databases">
        <title>Genomic Encyclopedia of Type Strains, Phase IV (KMG-IV): sequencing the most valuable type-strain genomes for metagenomic binning, comparative biology and taxonomic classification.</title>
        <authorList>
            <person name="Goeker M."/>
        </authorList>
    </citation>
    <scope>NUCLEOTIDE SEQUENCE [LARGE SCALE GENOMIC DNA]</scope>
    <source>
        <strain evidence="1 2">DSM 23240</strain>
    </source>
</reference>
<name>A0A840S0E6_9BURK</name>
<proteinExistence type="predicted"/>
<accession>A0A840S0E6</accession>